<sequence length="886" mass="90508">MTQPVAVIGMSCRFAGAADSPEALWRMLIDEVDAVGAPPPGRGPQHGAYLPDVAGFDAEFFGITPREATEMDPQQRLALELAWEALEDAGIRPGAAPDTTVFFANKFNDYRALKIARGVPPNPFTSTGDVEGVIANRISYFLGFDGPSTTVNASCAGSLVAVHLACQALRAGESSLALAGGVQLNLIPETTNGLARLGVLSPRGRSHTFDATADGYARGEGGAVVVLKLLADALRDGDRIYCTLLGSATNNNGHHRTMPASSSAGQEQLLRRACAAAGVDPARVDYLEAHGTGTAVGDRAEIAALGAVYGVGREGDSPLIIGSVKTNIGHTEAAAGLAGLVKVALALWHRRIPRSLHFDCAASDLGALGLRVADAALAWPETGWPARAAVSAFGFGGSNAHVVLEQAPVGAAGWTGGLREGIDGEAAAADGGRVQHAGSEGAAGRTGSLGEGIDDRAASADGGRVQHAGSEGAAGRTGSLSEGIDDAAAAADGGRVQHASSDGAAGRTGSLSEGIDDAAAAADGGRIQHAGSEGAAAHADRLLVVSARTEAALRAQVRRLHEYLADRPDVPLDDIAHTLCTRTPFAQRLSFVADSTAAFVELLGEQLAAEATEPGDAELAPLAAAALRPGSVPRRDVLTAVGALFRRGIEPDWTAVNPGGHVVSLPTYPFQRQRYWATDALDSVAAEPVSTAAATEQAPLESSPPPAGSVEAVDERALRDLVAEELAAVIGVQAAAIDRRQNFDRLGVGSVHAVELSGRLSAELGTTVPAAIVWGCPTVELLAAELARRLPATPAEQPVTMPLPGTAPSGSPIRSGSATAEPNPRIPATPAEQPVTMPLPGTAPSGSPIRSGPATAEPAPRTTVASAEEDPLSIEELRTLGRELLG</sequence>
<dbReference type="InterPro" id="IPR009081">
    <property type="entry name" value="PP-bd_ACP"/>
</dbReference>
<dbReference type="KEGG" id="nah:F5544_22505"/>
<evidence type="ECO:0000313" key="8">
    <source>
        <dbReference type="EMBL" id="QIS12363.1"/>
    </source>
</evidence>
<name>A0A6G9YHC8_9NOCA</name>
<keyword evidence="1" id="KW-0596">Phosphopantetheine</keyword>
<proteinExistence type="predicted"/>
<dbReference type="InterPro" id="IPR016039">
    <property type="entry name" value="Thiolase-like"/>
</dbReference>
<evidence type="ECO:0000256" key="3">
    <source>
        <dbReference type="ARBA" id="ARBA00022679"/>
    </source>
</evidence>
<feature type="domain" description="Carrier" evidence="6">
    <location>
        <begin position="709"/>
        <end position="790"/>
    </location>
</feature>
<dbReference type="SMART" id="SM00825">
    <property type="entry name" value="PKS_KS"/>
    <property type="match status" value="1"/>
</dbReference>
<dbReference type="Pfam" id="PF00550">
    <property type="entry name" value="PP-binding"/>
    <property type="match status" value="1"/>
</dbReference>
<dbReference type="AlphaFoldDB" id="A0A6G9YHC8"/>
<keyword evidence="9" id="KW-1185">Reference proteome</keyword>
<accession>A0A6G9YHC8</accession>
<evidence type="ECO:0000259" key="6">
    <source>
        <dbReference type="PROSITE" id="PS50075"/>
    </source>
</evidence>
<dbReference type="Gene3D" id="3.40.47.10">
    <property type="match status" value="1"/>
</dbReference>
<dbReference type="Pfam" id="PF00109">
    <property type="entry name" value="ketoacyl-synt"/>
    <property type="match status" value="1"/>
</dbReference>
<dbReference type="InterPro" id="IPR050091">
    <property type="entry name" value="PKS_NRPS_Biosynth_Enz"/>
</dbReference>
<feature type="domain" description="Ketosynthase family 3 (KS3)" evidence="7">
    <location>
        <begin position="2"/>
        <end position="406"/>
    </location>
</feature>
<evidence type="ECO:0000256" key="2">
    <source>
        <dbReference type="ARBA" id="ARBA00022553"/>
    </source>
</evidence>
<protein>
    <submittedName>
        <fullName evidence="8">Uncharacterized protein</fullName>
    </submittedName>
</protein>
<dbReference type="Pfam" id="PF22621">
    <property type="entry name" value="CurL-like_PKS_C"/>
    <property type="match status" value="1"/>
</dbReference>
<dbReference type="SMART" id="SM01294">
    <property type="entry name" value="PKS_PP_betabranch"/>
    <property type="match status" value="1"/>
</dbReference>
<dbReference type="EMBL" id="CP046172">
    <property type="protein sequence ID" value="QIS12363.1"/>
    <property type="molecule type" value="Genomic_DNA"/>
</dbReference>
<dbReference type="Proteomes" id="UP000503540">
    <property type="component" value="Chromosome"/>
</dbReference>
<dbReference type="GO" id="GO:0006633">
    <property type="term" value="P:fatty acid biosynthetic process"/>
    <property type="evidence" value="ECO:0007669"/>
    <property type="project" value="TreeGrafter"/>
</dbReference>
<evidence type="ECO:0000256" key="1">
    <source>
        <dbReference type="ARBA" id="ARBA00022450"/>
    </source>
</evidence>
<dbReference type="PROSITE" id="PS52004">
    <property type="entry name" value="KS3_2"/>
    <property type="match status" value="1"/>
</dbReference>
<evidence type="ECO:0000259" key="7">
    <source>
        <dbReference type="PROSITE" id="PS52004"/>
    </source>
</evidence>
<evidence type="ECO:0000313" key="9">
    <source>
        <dbReference type="Proteomes" id="UP000503540"/>
    </source>
</evidence>
<dbReference type="CDD" id="cd00833">
    <property type="entry name" value="PKS"/>
    <property type="match status" value="1"/>
</dbReference>
<dbReference type="Gene3D" id="3.30.70.3290">
    <property type="match status" value="1"/>
</dbReference>
<dbReference type="Pfam" id="PF02801">
    <property type="entry name" value="Ketoacyl-synt_C"/>
    <property type="match status" value="1"/>
</dbReference>
<feature type="compositionally biased region" description="Polar residues" evidence="5">
    <location>
        <begin position="808"/>
        <end position="820"/>
    </location>
</feature>
<keyword evidence="4" id="KW-0511">Multifunctional enzyme</keyword>
<dbReference type="PROSITE" id="PS50075">
    <property type="entry name" value="CARRIER"/>
    <property type="match status" value="1"/>
</dbReference>
<organism evidence="8 9">
    <name type="scientific">Nocardia arthritidis</name>
    <dbReference type="NCBI Taxonomy" id="228602"/>
    <lineage>
        <taxon>Bacteria</taxon>
        <taxon>Bacillati</taxon>
        <taxon>Actinomycetota</taxon>
        <taxon>Actinomycetes</taxon>
        <taxon>Mycobacteriales</taxon>
        <taxon>Nocardiaceae</taxon>
        <taxon>Nocardia</taxon>
    </lineage>
</organism>
<dbReference type="SUPFAM" id="SSF53901">
    <property type="entry name" value="Thiolase-like"/>
    <property type="match status" value="1"/>
</dbReference>
<dbReference type="InterPro" id="IPR020806">
    <property type="entry name" value="PKS_PP-bd"/>
</dbReference>
<dbReference type="InterPro" id="IPR014030">
    <property type="entry name" value="Ketoacyl_synth_N"/>
</dbReference>
<evidence type="ECO:0000256" key="4">
    <source>
        <dbReference type="ARBA" id="ARBA00023268"/>
    </source>
</evidence>
<feature type="region of interest" description="Disordered" evidence="5">
    <location>
        <begin position="793"/>
        <end position="886"/>
    </location>
</feature>
<dbReference type="InterPro" id="IPR014031">
    <property type="entry name" value="Ketoacyl_synth_C"/>
</dbReference>
<dbReference type="Gene3D" id="1.10.1200.10">
    <property type="entry name" value="ACP-like"/>
    <property type="match status" value="1"/>
</dbReference>
<dbReference type="PANTHER" id="PTHR43775">
    <property type="entry name" value="FATTY ACID SYNTHASE"/>
    <property type="match status" value="1"/>
</dbReference>
<dbReference type="SUPFAM" id="SSF47336">
    <property type="entry name" value="ACP-like"/>
    <property type="match status" value="1"/>
</dbReference>
<dbReference type="SMART" id="SM00823">
    <property type="entry name" value="PKS_PP"/>
    <property type="match status" value="1"/>
</dbReference>
<dbReference type="RefSeq" id="WP_167475055.1">
    <property type="nucleotide sequence ID" value="NZ_CP046172.1"/>
</dbReference>
<dbReference type="InterPro" id="IPR020841">
    <property type="entry name" value="PKS_Beta-ketoAc_synthase_dom"/>
</dbReference>
<reference evidence="8 9" key="1">
    <citation type="journal article" date="2019" name="ACS Chem. Biol.">
        <title>Identification and Mobilization of a Cryptic Antibiotic Biosynthesis Gene Locus from a Human-Pathogenic Nocardia Isolate.</title>
        <authorList>
            <person name="Herisse M."/>
            <person name="Ishida K."/>
            <person name="Porter J.L."/>
            <person name="Howden B."/>
            <person name="Hertweck C."/>
            <person name="Stinear T.P."/>
            <person name="Pidot S.J."/>
        </authorList>
    </citation>
    <scope>NUCLEOTIDE SEQUENCE [LARGE SCALE GENOMIC DNA]</scope>
    <source>
        <strain evidence="8 9">AUSMDU00012717</strain>
    </source>
</reference>
<dbReference type="GO" id="GO:0031177">
    <property type="term" value="F:phosphopantetheine binding"/>
    <property type="evidence" value="ECO:0007669"/>
    <property type="project" value="InterPro"/>
</dbReference>
<dbReference type="PANTHER" id="PTHR43775:SF37">
    <property type="entry name" value="SI:DKEY-61P9.11"/>
    <property type="match status" value="1"/>
</dbReference>
<evidence type="ECO:0000256" key="5">
    <source>
        <dbReference type="SAM" id="MobiDB-lite"/>
    </source>
</evidence>
<keyword evidence="3" id="KW-0808">Transferase</keyword>
<feature type="compositionally biased region" description="Basic and acidic residues" evidence="5">
    <location>
        <begin position="875"/>
        <end position="886"/>
    </location>
</feature>
<keyword evidence="2" id="KW-0597">Phosphoprotein</keyword>
<feature type="region of interest" description="Disordered" evidence="5">
    <location>
        <begin position="429"/>
        <end position="511"/>
    </location>
</feature>
<dbReference type="GO" id="GO:0004312">
    <property type="term" value="F:fatty acid synthase activity"/>
    <property type="evidence" value="ECO:0007669"/>
    <property type="project" value="TreeGrafter"/>
</dbReference>
<dbReference type="InterPro" id="IPR036736">
    <property type="entry name" value="ACP-like_sf"/>
</dbReference>
<gene>
    <name evidence="8" type="ORF">F5544_22505</name>
</gene>